<reference evidence="1 2" key="1">
    <citation type="submission" date="2018-04" db="EMBL/GenBank/DDBJ databases">
        <title>Draft genome sequence of Pseudomonas syringae pv. actinidiae biovar 1 strains isolated from kiwifruit in Kagawa prefecture.</title>
        <authorList>
            <person name="Tabuchi M."/>
            <person name="Saito M."/>
            <person name="Fujiwara S."/>
            <person name="Sasa N."/>
            <person name="Akimitsu K."/>
            <person name="Gomi K."/>
            <person name="Konishi-Sugita S."/>
            <person name="Hamano K."/>
            <person name="Kataoka I."/>
        </authorList>
    </citation>
    <scope>NUCLEOTIDE SEQUENCE [LARGE SCALE GENOMIC DNA]</scope>
    <source>
        <strain evidence="1 2">MAFF212206</strain>
    </source>
</reference>
<evidence type="ECO:0000313" key="1">
    <source>
        <dbReference type="EMBL" id="GBH08745.1"/>
    </source>
</evidence>
<organism evidence="1 2">
    <name type="scientific">Pseudomonas syringae pv. actinidiae</name>
    <dbReference type="NCBI Taxonomy" id="103796"/>
    <lineage>
        <taxon>Bacteria</taxon>
        <taxon>Pseudomonadati</taxon>
        <taxon>Pseudomonadota</taxon>
        <taxon>Gammaproteobacteria</taxon>
        <taxon>Pseudomonadales</taxon>
        <taxon>Pseudomonadaceae</taxon>
        <taxon>Pseudomonas</taxon>
        <taxon>Pseudomonas syringae</taxon>
    </lineage>
</organism>
<sequence>MKSVGYLAQVDGAHGLLTDLPLAQARAVFYVKRLLGIEQPGFMKLVEGQTRQRAAFNRRIIVSQCLRLQHALC</sequence>
<evidence type="ECO:0000313" key="2">
    <source>
        <dbReference type="Proteomes" id="UP000247480"/>
    </source>
</evidence>
<dbReference type="EMBL" id="BGJZ01000100">
    <property type="protein sequence ID" value="GBH08745.1"/>
    <property type="molecule type" value="Genomic_DNA"/>
</dbReference>
<proteinExistence type="predicted"/>
<accession>A0A2V0QEJ3</accession>
<name>A0A2V0QEJ3_PSESF</name>
<comment type="caution">
    <text evidence="1">The sequence shown here is derived from an EMBL/GenBank/DDBJ whole genome shotgun (WGS) entry which is preliminary data.</text>
</comment>
<dbReference type="Proteomes" id="UP000247480">
    <property type="component" value="Unassembled WGS sequence"/>
</dbReference>
<gene>
    <name evidence="1" type="ORF">KPSA1_02126</name>
</gene>
<dbReference type="AlphaFoldDB" id="A0A2V0QEJ3"/>
<protein>
    <submittedName>
        <fullName evidence="1">PKD repeat</fullName>
    </submittedName>
</protein>